<dbReference type="AlphaFoldDB" id="A0A2H3BHM6"/>
<feature type="compositionally biased region" description="Polar residues" evidence="1">
    <location>
        <begin position="37"/>
        <end position="53"/>
    </location>
</feature>
<dbReference type="Proteomes" id="UP000218334">
    <property type="component" value="Unassembled WGS sequence"/>
</dbReference>
<gene>
    <name evidence="2" type="ORF">ARMSODRAFT_1007385</name>
</gene>
<dbReference type="EMBL" id="KZ293454">
    <property type="protein sequence ID" value="PBK64067.1"/>
    <property type="molecule type" value="Genomic_DNA"/>
</dbReference>
<proteinExistence type="predicted"/>
<evidence type="ECO:0000313" key="2">
    <source>
        <dbReference type="EMBL" id="PBK64067.1"/>
    </source>
</evidence>
<evidence type="ECO:0000313" key="3">
    <source>
        <dbReference type="Proteomes" id="UP000218334"/>
    </source>
</evidence>
<sequence>MTHGPQGGRRATAHEKDTMGRQARYTETGPRHRNRNETGTETPEQRSTGTRDANTIAAMHANAGNTMHGNRARERNREEGVSKVEETRNKGAHDKLAKIPVAANVEYEGYSRWNWSWNRLVLVCLTILVPSSTKQTNPSIATYARQNIARF</sequence>
<evidence type="ECO:0000256" key="1">
    <source>
        <dbReference type="SAM" id="MobiDB-lite"/>
    </source>
</evidence>
<feature type="region of interest" description="Disordered" evidence="1">
    <location>
        <begin position="1"/>
        <end position="91"/>
    </location>
</feature>
<name>A0A2H3BHM6_9AGAR</name>
<accession>A0A2H3BHM6</accession>
<organism evidence="2 3">
    <name type="scientific">Armillaria solidipes</name>
    <dbReference type="NCBI Taxonomy" id="1076256"/>
    <lineage>
        <taxon>Eukaryota</taxon>
        <taxon>Fungi</taxon>
        <taxon>Dikarya</taxon>
        <taxon>Basidiomycota</taxon>
        <taxon>Agaricomycotina</taxon>
        <taxon>Agaricomycetes</taxon>
        <taxon>Agaricomycetidae</taxon>
        <taxon>Agaricales</taxon>
        <taxon>Marasmiineae</taxon>
        <taxon>Physalacriaceae</taxon>
        <taxon>Armillaria</taxon>
    </lineage>
</organism>
<keyword evidence="3" id="KW-1185">Reference proteome</keyword>
<protein>
    <submittedName>
        <fullName evidence="2">Uncharacterized protein</fullName>
    </submittedName>
</protein>
<reference evidence="3" key="1">
    <citation type="journal article" date="2017" name="Nat. Ecol. Evol.">
        <title>Genome expansion and lineage-specific genetic innovations in the forest pathogenic fungi Armillaria.</title>
        <authorList>
            <person name="Sipos G."/>
            <person name="Prasanna A.N."/>
            <person name="Walter M.C."/>
            <person name="O'Connor E."/>
            <person name="Balint B."/>
            <person name="Krizsan K."/>
            <person name="Kiss B."/>
            <person name="Hess J."/>
            <person name="Varga T."/>
            <person name="Slot J."/>
            <person name="Riley R."/>
            <person name="Boka B."/>
            <person name="Rigling D."/>
            <person name="Barry K."/>
            <person name="Lee J."/>
            <person name="Mihaltcheva S."/>
            <person name="LaButti K."/>
            <person name="Lipzen A."/>
            <person name="Waldron R."/>
            <person name="Moloney N.M."/>
            <person name="Sperisen C."/>
            <person name="Kredics L."/>
            <person name="Vagvoelgyi C."/>
            <person name="Patrignani A."/>
            <person name="Fitzpatrick D."/>
            <person name="Nagy I."/>
            <person name="Doyle S."/>
            <person name="Anderson J.B."/>
            <person name="Grigoriev I.V."/>
            <person name="Gueldener U."/>
            <person name="Muensterkoetter M."/>
            <person name="Nagy L.G."/>
        </authorList>
    </citation>
    <scope>NUCLEOTIDE SEQUENCE [LARGE SCALE GENOMIC DNA]</scope>
    <source>
        <strain evidence="3">28-4</strain>
    </source>
</reference>
<feature type="compositionally biased region" description="Basic and acidic residues" evidence="1">
    <location>
        <begin position="71"/>
        <end position="91"/>
    </location>
</feature>